<dbReference type="KEGG" id="naq:D0T90_03805"/>
<comment type="function">
    <text evidence="2 10">Catalyzes the isomerization of sedoheptulose 7-phosphate in D-glycero-D-manno-heptose 7-phosphate.</text>
</comment>
<evidence type="ECO:0000256" key="6">
    <source>
        <dbReference type="ARBA" id="ARBA00022723"/>
    </source>
</evidence>
<dbReference type="EC" id="5.3.1.28" evidence="10"/>
<dbReference type="InterPro" id="IPR001347">
    <property type="entry name" value="SIS_dom"/>
</dbReference>
<feature type="binding site" evidence="10">
    <location>
        <begin position="120"/>
        <end position="122"/>
    </location>
    <ligand>
        <name>substrate</name>
    </ligand>
</feature>
<comment type="subunit">
    <text evidence="10">Homotetramer.</text>
</comment>
<comment type="similarity">
    <text evidence="4 10">Belongs to the SIS family. GmhA subfamily.</text>
</comment>
<dbReference type="CDD" id="cd05006">
    <property type="entry name" value="SIS_GmhA"/>
    <property type="match status" value="1"/>
</dbReference>
<dbReference type="GO" id="GO:0008968">
    <property type="term" value="F:D-sedoheptulose 7-phosphate isomerase activity"/>
    <property type="evidence" value="ECO:0007669"/>
    <property type="project" value="UniProtKB-UniRule"/>
</dbReference>
<evidence type="ECO:0000256" key="10">
    <source>
        <dbReference type="HAMAP-Rule" id="MF_00067"/>
    </source>
</evidence>
<feature type="binding site" evidence="10">
    <location>
        <position position="175"/>
    </location>
    <ligand>
        <name>Zn(2+)</name>
        <dbReference type="ChEBI" id="CHEBI:29105"/>
    </ligand>
</feature>
<evidence type="ECO:0000313" key="12">
    <source>
        <dbReference type="EMBL" id="QEY23737.1"/>
    </source>
</evidence>
<keyword evidence="13" id="KW-1185">Reference proteome</keyword>
<feature type="binding site" evidence="10">
    <location>
        <begin position="52"/>
        <end position="54"/>
    </location>
    <ligand>
        <name>substrate</name>
    </ligand>
</feature>
<sequence>MTTLQARAAAHFEESIKAKQQAAEVLAEPTAQAAQLMLECLMNDGKILICGNGGSAADAQHFAAEMTGRFEKERMELAAVALTTDTSALTAIGNDYGFEHIFSKQVRALGRAGDILVGISTSGNSGNVIEAVKAAHERDMHVVALTGRDGGKIAAMLKDSDVLLNVPHPRTARIQEIHILLIHALCDCIDSTLLEGF</sequence>
<dbReference type="PROSITE" id="PS51464">
    <property type="entry name" value="SIS"/>
    <property type="match status" value="1"/>
</dbReference>
<dbReference type="Proteomes" id="UP000325536">
    <property type="component" value="Chromosome"/>
</dbReference>
<evidence type="ECO:0000256" key="2">
    <source>
        <dbReference type="ARBA" id="ARBA00003172"/>
    </source>
</evidence>
<feature type="binding site" evidence="10">
    <location>
        <position position="175"/>
    </location>
    <ligand>
        <name>substrate</name>
    </ligand>
</feature>
<dbReference type="GO" id="GO:0005737">
    <property type="term" value="C:cytoplasm"/>
    <property type="evidence" value="ECO:0007669"/>
    <property type="project" value="UniProtKB-SubCell"/>
</dbReference>
<comment type="pathway">
    <text evidence="10">Carbohydrate biosynthesis; D-glycero-D-manno-heptose 7-phosphate biosynthesis; D-glycero-alpha-D-manno-heptose 7-phosphate and D-glycero-beta-D-manno-heptose 7-phosphate from sedoheptulose 7-phosphate: step 1/1.</text>
</comment>
<gene>
    <name evidence="10" type="primary">gmhA</name>
    <name evidence="12" type="ORF">D0T90_03805</name>
</gene>
<comment type="miscellaneous">
    <text evidence="10">The reaction produces a racemic mixture of D-glycero-alpha-D-manno-heptose 7-phosphate and D-glycero-beta-D-manno-heptose 7-phosphate.</text>
</comment>
<dbReference type="Gene3D" id="3.40.50.10490">
    <property type="entry name" value="Glucose-6-phosphate isomerase like protein, domain 1"/>
    <property type="match status" value="1"/>
</dbReference>
<name>A0A5P3MQ70_NEIAN</name>
<comment type="cofactor">
    <cofactor evidence="10">
        <name>Zn(2+)</name>
        <dbReference type="ChEBI" id="CHEBI:29105"/>
    </cofactor>
    <text evidence="10">Binds 1 zinc ion per subunit.</text>
</comment>
<evidence type="ECO:0000259" key="11">
    <source>
        <dbReference type="PROSITE" id="PS51464"/>
    </source>
</evidence>
<protein>
    <recommendedName>
        <fullName evidence="10">Phosphoheptose isomerase</fullName>
        <ecNumber evidence="10">5.3.1.28</ecNumber>
    </recommendedName>
    <alternativeName>
        <fullName evidence="10">Sedoheptulose 7-phosphate isomerase</fullName>
    </alternativeName>
</protein>
<dbReference type="InterPro" id="IPR004515">
    <property type="entry name" value="Phosphoheptose_Isoase"/>
</dbReference>
<dbReference type="InterPro" id="IPR046348">
    <property type="entry name" value="SIS_dom_sf"/>
</dbReference>
<keyword evidence="6 10" id="KW-0479">Metal-binding</keyword>
<dbReference type="InterPro" id="IPR035461">
    <property type="entry name" value="GmhA/DiaA"/>
</dbReference>
<dbReference type="InterPro" id="IPR050099">
    <property type="entry name" value="SIS_GmhA/DiaA_subfam"/>
</dbReference>
<feature type="binding site" evidence="10">
    <location>
        <position position="183"/>
    </location>
    <ligand>
        <name>Zn(2+)</name>
        <dbReference type="ChEBI" id="CHEBI:29105"/>
    </ligand>
</feature>
<reference evidence="12 13" key="1">
    <citation type="submission" date="2018-08" db="EMBL/GenBank/DDBJ databases">
        <title>Neisseria animalis ATCC 49930 complete genome.</title>
        <authorList>
            <person name="Veseli I.A."/>
            <person name="Mascarenhas dos Santos A.C."/>
            <person name="Buttler R."/>
            <person name="Pombert J.-F."/>
        </authorList>
    </citation>
    <scope>NUCLEOTIDE SEQUENCE [LARGE SCALE GENOMIC DNA]</scope>
    <source>
        <strain evidence="12 13">ATCC 49930</strain>
    </source>
</reference>
<dbReference type="GO" id="GO:0097367">
    <property type="term" value="F:carbohydrate derivative binding"/>
    <property type="evidence" value="ECO:0007669"/>
    <property type="project" value="InterPro"/>
</dbReference>
<dbReference type="GO" id="GO:0005975">
    <property type="term" value="P:carbohydrate metabolic process"/>
    <property type="evidence" value="ECO:0007669"/>
    <property type="project" value="UniProtKB-UniRule"/>
</dbReference>
<feature type="binding site" evidence="10">
    <location>
        <position position="61"/>
    </location>
    <ligand>
        <name>Zn(2+)</name>
        <dbReference type="ChEBI" id="CHEBI:29105"/>
    </ligand>
</feature>
<evidence type="ECO:0000256" key="3">
    <source>
        <dbReference type="ARBA" id="ARBA00004496"/>
    </source>
</evidence>
<keyword evidence="9 10" id="KW-0119">Carbohydrate metabolism</keyword>
<evidence type="ECO:0000256" key="8">
    <source>
        <dbReference type="ARBA" id="ARBA00023235"/>
    </source>
</evidence>
<dbReference type="GO" id="GO:2001061">
    <property type="term" value="P:D-glycero-D-manno-heptose 7-phosphate biosynthetic process"/>
    <property type="evidence" value="ECO:0007669"/>
    <property type="project" value="UniProtKB-UniPathway"/>
</dbReference>
<keyword evidence="8 10" id="KW-0413">Isomerase</keyword>
<organism evidence="12 13">
    <name type="scientific">Neisseria animalis</name>
    <dbReference type="NCBI Taxonomy" id="492"/>
    <lineage>
        <taxon>Bacteria</taxon>
        <taxon>Pseudomonadati</taxon>
        <taxon>Pseudomonadota</taxon>
        <taxon>Betaproteobacteria</taxon>
        <taxon>Neisseriales</taxon>
        <taxon>Neisseriaceae</taxon>
        <taxon>Neisseria</taxon>
    </lineage>
</organism>
<dbReference type="NCBIfam" id="TIGR00441">
    <property type="entry name" value="gmhA"/>
    <property type="match status" value="1"/>
</dbReference>
<feature type="domain" description="SIS" evidence="11">
    <location>
        <begin position="37"/>
        <end position="197"/>
    </location>
</feature>
<dbReference type="EMBL" id="CP031699">
    <property type="protein sequence ID" value="QEY23737.1"/>
    <property type="molecule type" value="Genomic_DNA"/>
</dbReference>
<dbReference type="AlphaFoldDB" id="A0A5P3MQ70"/>
<keyword evidence="5 10" id="KW-0963">Cytoplasm</keyword>
<dbReference type="PANTHER" id="PTHR30390:SF6">
    <property type="entry name" value="DNAA INITIATOR-ASSOCIATING PROTEIN DIAA"/>
    <property type="match status" value="1"/>
</dbReference>
<dbReference type="OrthoDB" id="9810929at2"/>
<evidence type="ECO:0000256" key="9">
    <source>
        <dbReference type="ARBA" id="ARBA00023277"/>
    </source>
</evidence>
<accession>A0A5P3MQ70</accession>
<dbReference type="PANTHER" id="PTHR30390">
    <property type="entry name" value="SEDOHEPTULOSE 7-PHOSPHATE ISOMERASE / DNAA INITIATOR-ASSOCIATING FACTOR FOR REPLICATION INITIATION"/>
    <property type="match status" value="1"/>
</dbReference>
<feature type="binding site" evidence="10">
    <location>
        <position position="125"/>
    </location>
    <ligand>
        <name>substrate</name>
    </ligand>
</feature>
<dbReference type="Pfam" id="PF13580">
    <property type="entry name" value="SIS_2"/>
    <property type="match status" value="1"/>
</dbReference>
<evidence type="ECO:0000256" key="4">
    <source>
        <dbReference type="ARBA" id="ARBA00009894"/>
    </source>
</evidence>
<feature type="binding site" evidence="10">
    <location>
        <begin position="94"/>
        <end position="95"/>
    </location>
    <ligand>
        <name>substrate</name>
    </ligand>
</feature>
<dbReference type="HAMAP" id="MF_00067">
    <property type="entry name" value="GmhA"/>
    <property type="match status" value="1"/>
</dbReference>
<dbReference type="GO" id="GO:0008270">
    <property type="term" value="F:zinc ion binding"/>
    <property type="evidence" value="ECO:0007669"/>
    <property type="project" value="UniProtKB-UniRule"/>
</dbReference>
<evidence type="ECO:0000313" key="13">
    <source>
        <dbReference type="Proteomes" id="UP000325536"/>
    </source>
</evidence>
<keyword evidence="7 10" id="KW-0862">Zinc</keyword>
<proteinExistence type="inferred from homology"/>
<evidence type="ECO:0000256" key="5">
    <source>
        <dbReference type="ARBA" id="ARBA00022490"/>
    </source>
</evidence>
<dbReference type="UniPathway" id="UPA00041">
    <property type="reaction ID" value="UER00436"/>
</dbReference>
<feature type="binding site" evidence="10">
    <location>
        <position position="65"/>
    </location>
    <ligand>
        <name>substrate</name>
    </ligand>
</feature>
<comment type="subcellular location">
    <subcellularLocation>
        <location evidence="3 10">Cytoplasm</location>
    </subcellularLocation>
</comment>
<dbReference type="NCBIfam" id="NF010546">
    <property type="entry name" value="PRK13936.1"/>
    <property type="match status" value="1"/>
</dbReference>
<evidence type="ECO:0000256" key="1">
    <source>
        <dbReference type="ARBA" id="ARBA00000348"/>
    </source>
</evidence>
<dbReference type="SUPFAM" id="SSF53697">
    <property type="entry name" value="SIS domain"/>
    <property type="match status" value="1"/>
</dbReference>
<comment type="catalytic activity">
    <reaction evidence="1 10">
        <text>2 D-sedoheptulose 7-phosphate = D-glycero-alpha-D-manno-heptose 7-phosphate + D-glycero-beta-D-manno-heptose 7-phosphate</text>
        <dbReference type="Rhea" id="RHEA:27489"/>
        <dbReference type="ChEBI" id="CHEBI:57483"/>
        <dbReference type="ChEBI" id="CHEBI:60203"/>
        <dbReference type="ChEBI" id="CHEBI:60204"/>
        <dbReference type="EC" id="5.3.1.28"/>
    </reaction>
</comment>
<dbReference type="RefSeq" id="WP_123795124.1">
    <property type="nucleotide sequence ID" value="NZ_CP031699.1"/>
</dbReference>
<feature type="binding site" evidence="10">
    <location>
        <position position="65"/>
    </location>
    <ligand>
        <name>Zn(2+)</name>
        <dbReference type="ChEBI" id="CHEBI:29105"/>
    </ligand>
</feature>
<evidence type="ECO:0000256" key="7">
    <source>
        <dbReference type="ARBA" id="ARBA00022833"/>
    </source>
</evidence>